<feature type="transmembrane region" description="Helical" evidence="11">
    <location>
        <begin position="83"/>
        <end position="102"/>
    </location>
</feature>
<dbReference type="GO" id="GO:0006506">
    <property type="term" value="P:GPI anchor biosynthetic process"/>
    <property type="evidence" value="ECO:0007669"/>
    <property type="project" value="UniProtKB-KW"/>
</dbReference>
<comment type="caution">
    <text evidence="12">The sequence shown here is derived from an EMBL/GenBank/DDBJ whole genome shotgun (WGS) entry which is preliminary data.</text>
</comment>
<evidence type="ECO:0000256" key="10">
    <source>
        <dbReference type="ARBA" id="ARBA00038466"/>
    </source>
</evidence>
<keyword evidence="13" id="KW-1185">Reference proteome</keyword>
<evidence type="ECO:0000256" key="5">
    <source>
        <dbReference type="ARBA" id="ARBA00022679"/>
    </source>
</evidence>
<gene>
    <name evidence="12" type="ORF">OXX778_LOCUS1871</name>
</gene>
<keyword evidence="8 11" id="KW-1133">Transmembrane helix</keyword>
<evidence type="ECO:0000256" key="8">
    <source>
        <dbReference type="ARBA" id="ARBA00022989"/>
    </source>
</evidence>
<comment type="subcellular location">
    <subcellularLocation>
        <location evidence="1 11">Endoplasmic reticulum membrane</location>
        <topology evidence="1 11">Multi-pass membrane protein</topology>
    </subcellularLocation>
</comment>
<dbReference type="Proteomes" id="UP000663879">
    <property type="component" value="Unassembled WGS sequence"/>
</dbReference>
<organism evidence="12 13">
    <name type="scientific">Brachionus calyciflorus</name>
    <dbReference type="NCBI Taxonomy" id="104777"/>
    <lineage>
        <taxon>Eukaryota</taxon>
        <taxon>Metazoa</taxon>
        <taxon>Spiralia</taxon>
        <taxon>Gnathifera</taxon>
        <taxon>Rotifera</taxon>
        <taxon>Eurotatoria</taxon>
        <taxon>Monogononta</taxon>
        <taxon>Pseudotrocha</taxon>
        <taxon>Ploima</taxon>
        <taxon>Brachionidae</taxon>
        <taxon>Brachionus</taxon>
    </lineage>
</organism>
<feature type="transmembrane region" description="Helical" evidence="11">
    <location>
        <begin position="373"/>
        <end position="396"/>
    </location>
</feature>
<evidence type="ECO:0000256" key="2">
    <source>
        <dbReference type="ARBA" id="ARBA00004687"/>
    </source>
</evidence>
<sequence length="712" mass="83984">MQKTPLIDVKKSLKPPKQWIYLFTFRIVLNLFSQRSYIHPDEFFQGVEIISGDIFSCSDKVYKAWEFQFKDDQQPIRNMAIPYFFYGIPLYFLKILSSLGAIKDYTKNPNGLSDFNLITVQANTLIYYPRLFMTFYSLIIDFCLLKISLLCDFDHNSVLLMFASSYITNVYLTRTFSNTIETILFSILIFLIIKSIKSQYVLDEKFLVESKDGNTQSVISSNTNEIQINKKSPRSSKNSSIKRFKFFDIYKWNYLSNWIGIVVSLGVFNRPTFIIYAFVPLVYWTLNGLNNSNFKILITYSFKRIFSIGKFFLPTSFLLVLFDTIYFFKIDSLNELIYHVKNYKLILTPYNFFLYNSKTSNLKEHGEHASYQHLIHCFLLFGFNSLILLFITIQFFSKISIPSQQIDSKIKRIKSIIFYLYQEIINNLFCYFIFSFFLPLIVFSAVSHKEPRFLLPLLIPICLLTSHSLFGVNGSKFFRFLWYFFNFLNLIIYGYLHQGGVLTSLIHIQKIFTHDSNLELDQHVIFYHTYMPPRYLVQAPVSFNLINNKKYQFEMGKLGNNQTEPIRVIYDLMSSSDKNQLESLISDIRDTYKKGDSVSKNYAIFLVAPAVQEYELTTDHECFLTSDKKDKDEMKKDQINYLVLTKFRFHITFEHLSEHLDYLKCKFPQAKMNLKDKKSKENFVCHLNKCKQMNFLERIADSFSLNLYQVIL</sequence>
<dbReference type="OrthoDB" id="10066429at2759"/>
<evidence type="ECO:0000256" key="6">
    <source>
        <dbReference type="ARBA" id="ARBA00022692"/>
    </source>
</evidence>
<accession>A0A813MC49</accession>
<feature type="transmembrane region" description="Helical" evidence="11">
    <location>
        <begin position="416"/>
        <end position="441"/>
    </location>
</feature>
<dbReference type="InterPro" id="IPR005599">
    <property type="entry name" value="GPI_mannosylTrfase"/>
</dbReference>
<feature type="transmembrane region" description="Helical" evidence="11">
    <location>
        <begin position="453"/>
        <end position="470"/>
    </location>
</feature>
<comment type="similarity">
    <text evidence="10">Belongs to the glycosyltransferase 22 family. PIGZ subfamily.</text>
</comment>
<evidence type="ECO:0000313" key="12">
    <source>
        <dbReference type="EMBL" id="CAF0717835.1"/>
    </source>
</evidence>
<keyword evidence="3" id="KW-0337">GPI-anchor biosynthesis</keyword>
<proteinExistence type="inferred from homology"/>
<keyword evidence="6 11" id="KW-0812">Transmembrane</keyword>
<dbReference type="PANTHER" id="PTHR22760">
    <property type="entry name" value="GLYCOSYLTRANSFERASE"/>
    <property type="match status" value="1"/>
</dbReference>
<protein>
    <recommendedName>
        <fullName evidence="11">Mannosyltransferase</fullName>
        <ecNumber evidence="11">2.4.1.-</ecNumber>
    </recommendedName>
</protein>
<feature type="transmembrane region" description="Helical" evidence="11">
    <location>
        <begin position="273"/>
        <end position="290"/>
    </location>
</feature>
<dbReference type="Pfam" id="PF03901">
    <property type="entry name" value="Glyco_transf_22"/>
    <property type="match status" value="1"/>
</dbReference>
<name>A0A813MC49_9BILA</name>
<dbReference type="AlphaFoldDB" id="A0A813MC49"/>
<reference evidence="12" key="1">
    <citation type="submission" date="2021-02" db="EMBL/GenBank/DDBJ databases">
        <authorList>
            <person name="Nowell W R."/>
        </authorList>
    </citation>
    <scope>NUCLEOTIDE SEQUENCE</scope>
    <source>
        <strain evidence="12">Ploen Becks lab</strain>
    </source>
</reference>
<evidence type="ECO:0000256" key="4">
    <source>
        <dbReference type="ARBA" id="ARBA00022676"/>
    </source>
</evidence>
<evidence type="ECO:0000256" key="1">
    <source>
        <dbReference type="ARBA" id="ARBA00004477"/>
    </source>
</evidence>
<evidence type="ECO:0000256" key="3">
    <source>
        <dbReference type="ARBA" id="ARBA00022502"/>
    </source>
</evidence>
<feature type="transmembrane region" description="Helical" evidence="11">
    <location>
        <begin position="125"/>
        <end position="145"/>
    </location>
</feature>
<dbReference type="EMBL" id="CAJNOC010000131">
    <property type="protein sequence ID" value="CAF0717835.1"/>
    <property type="molecule type" value="Genomic_DNA"/>
</dbReference>
<dbReference type="GO" id="GO:0000026">
    <property type="term" value="F:alpha-1,2-mannosyltransferase activity"/>
    <property type="evidence" value="ECO:0007669"/>
    <property type="project" value="TreeGrafter"/>
</dbReference>
<comment type="pathway">
    <text evidence="2">Glycolipid biosynthesis; glycosylphosphatidylinositol-anchor biosynthesis.</text>
</comment>
<dbReference type="EC" id="2.4.1.-" evidence="11"/>
<evidence type="ECO:0000256" key="9">
    <source>
        <dbReference type="ARBA" id="ARBA00023136"/>
    </source>
</evidence>
<evidence type="ECO:0000313" key="13">
    <source>
        <dbReference type="Proteomes" id="UP000663879"/>
    </source>
</evidence>
<evidence type="ECO:0000256" key="11">
    <source>
        <dbReference type="RuleBase" id="RU363075"/>
    </source>
</evidence>
<keyword evidence="4 11" id="KW-0328">Glycosyltransferase</keyword>
<dbReference type="GO" id="GO:0005789">
    <property type="term" value="C:endoplasmic reticulum membrane"/>
    <property type="evidence" value="ECO:0007669"/>
    <property type="project" value="UniProtKB-SubCell"/>
</dbReference>
<keyword evidence="9 11" id="KW-0472">Membrane</keyword>
<feature type="transmembrane region" description="Helical" evidence="11">
    <location>
        <begin position="179"/>
        <end position="196"/>
    </location>
</feature>
<keyword evidence="5" id="KW-0808">Transferase</keyword>
<evidence type="ECO:0000256" key="7">
    <source>
        <dbReference type="ARBA" id="ARBA00022824"/>
    </source>
</evidence>
<keyword evidence="7 11" id="KW-0256">Endoplasmic reticulum</keyword>
<dbReference type="PANTHER" id="PTHR22760:SF3">
    <property type="entry name" value="GPI MANNOSYLTRANSFERASE 4"/>
    <property type="match status" value="1"/>
</dbReference>
<feature type="transmembrane region" description="Helical" evidence="11">
    <location>
        <begin position="477"/>
        <end position="496"/>
    </location>
</feature>
<feature type="transmembrane region" description="Helical" evidence="11">
    <location>
        <begin position="311"/>
        <end position="328"/>
    </location>
</feature>